<organism evidence="3 4">
    <name type="scientific">Candidatus Scybalenecus merdavium</name>
    <dbReference type="NCBI Taxonomy" id="2840939"/>
    <lineage>
        <taxon>Bacteria</taxon>
        <taxon>Bacillati</taxon>
        <taxon>Bacillota</taxon>
        <taxon>Clostridia</taxon>
        <taxon>Eubacteriales</taxon>
        <taxon>Oscillospiraceae</taxon>
        <taxon>Oscillospiraceae incertae sedis</taxon>
        <taxon>Candidatus Scybalenecus</taxon>
    </lineage>
</organism>
<dbReference type="Proteomes" id="UP000824125">
    <property type="component" value="Unassembled WGS sequence"/>
</dbReference>
<reference evidence="3" key="1">
    <citation type="submission" date="2020-10" db="EMBL/GenBank/DDBJ databases">
        <authorList>
            <person name="Gilroy R."/>
        </authorList>
    </citation>
    <scope>NUCLEOTIDE SEQUENCE</scope>
    <source>
        <strain evidence="3">CHK176-6737</strain>
    </source>
</reference>
<dbReference type="InterPro" id="IPR050361">
    <property type="entry name" value="MPP/UQCRC_Complex"/>
</dbReference>
<dbReference type="NCBIfam" id="NF047421">
    <property type="entry name" value="YfmH_fam"/>
    <property type="match status" value="1"/>
</dbReference>
<evidence type="ECO:0000259" key="2">
    <source>
        <dbReference type="Pfam" id="PF05193"/>
    </source>
</evidence>
<dbReference type="Pfam" id="PF05193">
    <property type="entry name" value="Peptidase_M16_C"/>
    <property type="match status" value="1"/>
</dbReference>
<dbReference type="Gene3D" id="3.30.830.10">
    <property type="entry name" value="Metalloenzyme, LuxS/M16 peptidase-like"/>
    <property type="match status" value="2"/>
</dbReference>
<evidence type="ECO:0000259" key="1">
    <source>
        <dbReference type="Pfam" id="PF00675"/>
    </source>
</evidence>
<evidence type="ECO:0000313" key="4">
    <source>
        <dbReference type="Proteomes" id="UP000824125"/>
    </source>
</evidence>
<accession>A0A9D1MW45</accession>
<dbReference type="GO" id="GO:0046872">
    <property type="term" value="F:metal ion binding"/>
    <property type="evidence" value="ECO:0007669"/>
    <property type="project" value="InterPro"/>
</dbReference>
<dbReference type="PANTHER" id="PTHR11851">
    <property type="entry name" value="METALLOPROTEASE"/>
    <property type="match status" value="1"/>
</dbReference>
<proteinExistence type="predicted"/>
<dbReference type="InterPro" id="IPR011249">
    <property type="entry name" value="Metalloenz_LuxS/M16"/>
</dbReference>
<name>A0A9D1MW45_9FIRM</name>
<reference evidence="3" key="2">
    <citation type="journal article" date="2021" name="PeerJ">
        <title>Extensive microbial diversity within the chicken gut microbiome revealed by metagenomics and culture.</title>
        <authorList>
            <person name="Gilroy R."/>
            <person name="Ravi A."/>
            <person name="Getino M."/>
            <person name="Pursley I."/>
            <person name="Horton D.L."/>
            <person name="Alikhan N.F."/>
            <person name="Baker D."/>
            <person name="Gharbi K."/>
            <person name="Hall N."/>
            <person name="Watson M."/>
            <person name="Adriaenssens E.M."/>
            <person name="Foster-Nyarko E."/>
            <person name="Jarju S."/>
            <person name="Secka A."/>
            <person name="Antonio M."/>
            <person name="Oren A."/>
            <person name="Chaudhuri R.R."/>
            <person name="La Ragione R."/>
            <person name="Hildebrand F."/>
            <person name="Pallen M.J."/>
        </authorList>
    </citation>
    <scope>NUCLEOTIDE SEQUENCE</scope>
    <source>
        <strain evidence="3">CHK176-6737</strain>
    </source>
</reference>
<protein>
    <submittedName>
        <fullName evidence="3">Insulinase family protein</fullName>
    </submittedName>
</protein>
<dbReference type="PANTHER" id="PTHR11851:SF134">
    <property type="entry name" value="ZINC-DEPENDENT PROTEASE"/>
    <property type="match status" value="1"/>
</dbReference>
<feature type="domain" description="Peptidase M16 N-terminal" evidence="1">
    <location>
        <begin position="63"/>
        <end position="175"/>
    </location>
</feature>
<dbReference type="EMBL" id="DVNM01000047">
    <property type="protein sequence ID" value="HIU69960.1"/>
    <property type="molecule type" value="Genomic_DNA"/>
</dbReference>
<dbReference type="InterPro" id="IPR007863">
    <property type="entry name" value="Peptidase_M16_C"/>
</dbReference>
<sequence length="425" mass="47632">MKEITSSVLSEKYYEIDHASGLKVLVYPMQGYTSAYAAFATKYGSIDTCFRLKGEEEFTAVPEGIAHFLEHKLFESEELDAFERYAKTGASANAYTSFDKTCYLFSCSDHFEDNLEILLDFVTHPYFTKETVEKEQGIIGQEITMYYDEPGWMATFNLLRCLYKNHPVRIDIAGTCDSIAQITDKLLYSCYNTFYNLSNMVLAVAGNVTPEQVLGVCDRVLKKAEPIEIERSFTDEPDEIVSPTDTYYLSVGVPVFALGYKEVCETPEASLAEIVQTNIILEALAGKTSPLYNELLESGLLNQSFSYEYFTGFGYRACIFDGESPDPAHVAEKLRAAAAALKEGGLSEDAFETARRSLYGREIMEYNEVDSVANAMMSAYFAGYSIFDVLQAFKKVTLDQVNARLQTILRDDHAALSVVKEKENV</sequence>
<gene>
    <name evidence="3" type="ORF">IAD23_08390</name>
</gene>
<dbReference type="AlphaFoldDB" id="A0A9D1MW45"/>
<dbReference type="InterPro" id="IPR011765">
    <property type="entry name" value="Pept_M16_N"/>
</dbReference>
<dbReference type="Pfam" id="PF00675">
    <property type="entry name" value="Peptidase_M16"/>
    <property type="match status" value="1"/>
</dbReference>
<dbReference type="SUPFAM" id="SSF63411">
    <property type="entry name" value="LuxS/MPP-like metallohydrolase"/>
    <property type="match status" value="2"/>
</dbReference>
<comment type="caution">
    <text evidence="3">The sequence shown here is derived from an EMBL/GenBank/DDBJ whole genome shotgun (WGS) entry which is preliminary data.</text>
</comment>
<feature type="domain" description="Peptidase M16 C-terminal" evidence="2">
    <location>
        <begin position="182"/>
        <end position="358"/>
    </location>
</feature>
<evidence type="ECO:0000313" key="3">
    <source>
        <dbReference type="EMBL" id="HIU69960.1"/>
    </source>
</evidence>